<organism evidence="1 2">
    <name type="scientific">Bosea vestrisii</name>
    <dbReference type="NCBI Taxonomy" id="151416"/>
    <lineage>
        <taxon>Bacteria</taxon>
        <taxon>Pseudomonadati</taxon>
        <taxon>Pseudomonadota</taxon>
        <taxon>Alphaproteobacteria</taxon>
        <taxon>Hyphomicrobiales</taxon>
        <taxon>Boseaceae</taxon>
        <taxon>Bosea</taxon>
    </lineage>
</organism>
<keyword evidence="2" id="KW-1185">Reference proteome</keyword>
<sequence>MSSRLHRYAALLAAPDLGASAPAPQAGGFSCQGCGSPAVHLPSDLSGEALVICDGCQRPVGTLAAFRAYVDRLAASARFCDHHLTICHADGGTDSDKAALSYGVISPSGCENKAI</sequence>
<dbReference type="EMBL" id="JBHSLV010000009">
    <property type="protein sequence ID" value="MFC5392370.1"/>
    <property type="molecule type" value="Genomic_DNA"/>
</dbReference>
<evidence type="ECO:0000313" key="1">
    <source>
        <dbReference type="EMBL" id="MFC5392370.1"/>
    </source>
</evidence>
<accession>A0ABW0H658</accession>
<dbReference type="PROSITE" id="PS51257">
    <property type="entry name" value="PROKAR_LIPOPROTEIN"/>
    <property type="match status" value="1"/>
</dbReference>
<dbReference type="Proteomes" id="UP001596104">
    <property type="component" value="Unassembled WGS sequence"/>
</dbReference>
<protein>
    <submittedName>
        <fullName evidence="1">Uncharacterized protein</fullName>
    </submittedName>
</protein>
<proteinExistence type="predicted"/>
<name>A0ABW0H658_9HYPH</name>
<gene>
    <name evidence="1" type="ORF">ACFPPC_06905</name>
</gene>
<reference evidence="2" key="1">
    <citation type="journal article" date="2019" name="Int. J. Syst. Evol. Microbiol.">
        <title>The Global Catalogue of Microorganisms (GCM) 10K type strain sequencing project: providing services to taxonomists for standard genome sequencing and annotation.</title>
        <authorList>
            <consortium name="The Broad Institute Genomics Platform"/>
            <consortium name="The Broad Institute Genome Sequencing Center for Infectious Disease"/>
            <person name="Wu L."/>
            <person name="Ma J."/>
        </authorList>
    </citation>
    <scope>NUCLEOTIDE SEQUENCE [LARGE SCALE GENOMIC DNA]</scope>
    <source>
        <strain evidence="2">CGMCC 1.16326</strain>
    </source>
</reference>
<evidence type="ECO:0000313" key="2">
    <source>
        <dbReference type="Proteomes" id="UP001596104"/>
    </source>
</evidence>
<dbReference type="RefSeq" id="WP_377007126.1">
    <property type="nucleotide sequence ID" value="NZ_JBHSLV010000009.1"/>
</dbReference>
<comment type="caution">
    <text evidence="1">The sequence shown here is derived from an EMBL/GenBank/DDBJ whole genome shotgun (WGS) entry which is preliminary data.</text>
</comment>